<evidence type="ECO:0000259" key="1">
    <source>
        <dbReference type="PROSITE" id="PS51832"/>
    </source>
</evidence>
<dbReference type="Pfam" id="PF13487">
    <property type="entry name" value="HD_5"/>
    <property type="match status" value="1"/>
</dbReference>
<name>A0A124FYM1_9FIRM</name>
<gene>
    <name evidence="2" type="ORF">XD97_0607</name>
</gene>
<dbReference type="EMBL" id="LGGS01000140">
    <property type="protein sequence ID" value="KUK81610.1"/>
    <property type="molecule type" value="Genomic_DNA"/>
</dbReference>
<feature type="non-terminal residue" evidence="2">
    <location>
        <position position="1"/>
    </location>
</feature>
<protein>
    <submittedName>
        <fullName evidence="2">Cyclic di-GMP phosphodiesterase response regulator RpfG</fullName>
    </submittedName>
</protein>
<dbReference type="Gene3D" id="1.10.3210.10">
    <property type="entry name" value="Hypothetical protein af1432"/>
    <property type="match status" value="1"/>
</dbReference>
<dbReference type="InterPro" id="IPR003607">
    <property type="entry name" value="HD/PDEase_dom"/>
</dbReference>
<dbReference type="CDD" id="cd00077">
    <property type="entry name" value="HDc"/>
    <property type="match status" value="1"/>
</dbReference>
<sequence length="72" mass="8006">GYPTGLKGTEIPEFARIIAIADHFDNLTADRDFYQEKEKEAAILELKRLSGVYFDPALVDIFTGIVDDVTDG</sequence>
<proteinExistence type="predicted"/>
<dbReference type="PANTHER" id="PTHR45228:SF1">
    <property type="entry name" value="CYCLIC DI-GMP PHOSPHODIESTERASE TM_0186"/>
    <property type="match status" value="1"/>
</dbReference>
<accession>A0A124FYM1</accession>
<organism evidence="2 3">
    <name type="scientific">Pelotomaculum thermopropionicum</name>
    <dbReference type="NCBI Taxonomy" id="110500"/>
    <lineage>
        <taxon>Bacteria</taxon>
        <taxon>Bacillati</taxon>
        <taxon>Bacillota</taxon>
        <taxon>Clostridia</taxon>
        <taxon>Eubacteriales</taxon>
        <taxon>Desulfotomaculaceae</taxon>
        <taxon>Pelotomaculum</taxon>
    </lineage>
</organism>
<dbReference type="Proteomes" id="UP000054705">
    <property type="component" value="Unassembled WGS sequence"/>
</dbReference>
<dbReference type="AlphaFoldDB" id="A0A124FYM1"/>
<dbReference type="PANTHER" id="PTHR45228">
    <property type="entry name" value="CYCLIC DI-GMP PHOSPHODIESTERASE TM_0186-RELATED"/>
    <property type="match status" value="1"/>
</dbReference>
<dbReference type="PROSITE" id="PS51832">
    <property type="entry name" value="HD_GYP"/>
    <property type="match status" value="1"/>
</dbReference>
<feature type="domain" description="HD-GYP" evidence="1">
    <location>
        <begin position="1"/>
        <end position="72"/>
    </location>
</feature>
<comment type="caution">
    <text evidence="2">The sequence shown here is derived from an EMBL/GenBank/DDBJ whole genome shotgun (WGS) entry which is preliminary data.</text>
</comment>
<evidence type="ECO:0000313" key="3">
    <source>
        <dbReference type="Proteomes" id="UP000054705"/>
    </source>
</evidence>
<reference evidence="3" key="1">
    <citation type="journal article" date="2015" name="MBio">
        <title>Genome-Resolved Metagenomic Analysis Reveals Roles for Candidate Phyla and Other Microbial Community Members in Biogeochemical Transformations in Oil Reservoirs.</title>
        <authorList>
            <person name="Hu P."/>
            <person name="Tom L."/>
            <person name="Singh A."/>
            <person name="Thomas B.C."/>
            <person name="Baker B.J."/>
            <person name="Piceno Y.M."/>
            <person name="Andersen G.L."/>
            <person name="Banfield J.F."/>
        </authorList>
    </citation>
    <scope>NUCLEOTIDE SEQUENCE [LARGE SCALE GENOMIC DNA]</scope>
</reference>
<dbReference type="InterPro" id="IPR037522">
    <property type="entry name" value="HD_GYP_dom"/>
</dbReference>
<dbReference type="InterPro" id="IPR052020">
    <property type="entry name" value="Cyclic_di-GMP/3'3'-cGAMP_PDE"/>
</dbReference>
<evidence type="ECO:0000313" key="2">
    <source>
        <dbReference type="EMBL" id="KUK81610.1"/>
    </source>
</evidence>
<dbReference type="SUPFAM" id="SSF109604">
    <property type="entry name" value="HD-domain/PDEase-like"/>
    <property type="match status" value="1"/>
</dbReference>